<feature type="chain" id="PRO_5012906174" description="TrbC/VIRB2 family protein" evidence="2">
    <location>
        <begin position="25"/>
        <end position="98"/>
    </location>
</feature>
<keyword evidence="1" id="KW-0812">Transmembrane</keyword>
<keyword evidence="4" id="KW-1185">Reference proteome</keyword>
<evidence type="ECO:0000313" key="3">
    <source>
        <dbReference type="EMBL" id="SHF34494.1"/>
    </source>
</evidence>
<keyword evidence="2" id="KW-0732">Signal</keyword>
<evidence type="ECO:0000313" key="4">
    <source>
        <dbReference type="Proteomes" id="UP000184236"/>
    </source>
</evidence>
<feature type="transmembrane region" description="Helical" evidence="1">
    <location>
        <begin position="40"/>
        <end position="57"/>
    </location>
</feature>
<proteinExistence type="predicted"/>
<accession>A0A1M5AW61</accession>
<dbReference type="STRING" id="1302685.SAMN05444408_11562"/>
<evidence type="ECO:0000256" key="1">
    <source>
        <dbReference type="SAM" id="Phobius"/>
    </source>
</evidence>
<feature type="transmembrane region" description="Helical" evidence="1">
    <location>
        <begin position="69"/>
        <end position="93"/>
    </location>
</feature>
<dbReference type="RefSeq" id="WP_123855574.1">
    <property type="nucleotide sequence ID" value="NZ_FQVO01000015.1"/>
</dbReference>
<name>A0A1M5AW61_9FLAO</name>
<protein>
    <recommendedName>
        <fullName evidence="5">TrbC/VIRB2 family protein</fullName>
    </recommendedName>
</protein>
<dbReference type="AlphaFoldDB" id="A0A1M5AW61"/>
<feature type="signal peptide" evidence="2">
    <location>
        <begin position="1"/>
        <end position="24"/>
    </location>
</feature>
<evidence type="ECO:0000256" key="2">
    <source>
        <dbReference type="SAM" id="SignalP"/>
    </source>
</evidence>
<sequence>MLNKNFCQKASLTLFLLSASFMNAQDLGLASGGNKILAELVKAFPIVAAIALIWVGWKALNEYNDSKDVLAALKIVGWYLLAVFFIIGAYQVVKNVSL</sequence>
<evidence type="ECO:0008006" key="5">
    <source>
        <dbReference type="Google" id="ProtNLM"/>
    </source>
</evidence>
<dbReference type="EMBL" id="FQVO01000015">
    <property type="protein sequence ID" value="SHF34494.1"/>
    <property type="molecule type" value="Genomic_DNA"/>
</dbReference>
<dbReference type="OrthoDB" id="19972at2"/>
<dbReference type="Proteomes" id="UP000184236">
    <property type="component" value="Unassembled WGS sequence"/>
</dbReference>
<gene>
    <name evidence="3" type="ORF">SAMN05444408_11562</name>
</gene>
<organism evidence="3 4">
    <name type="scientific">Chryseobacterium takakiae</name>
    <dbReference type="NCBI Taxonomy" id="1302685"/>
    <lineage>
        <taxon>Bacteria</taxon>
        <taxon>Pseudomonadati</taxon>
        <taxon>Bacteroidota</taxon>
        <taxon>Flavobacteriia</taxon>
        <taxon>Flavobacteriales</taxon>
        <taxon>Weeksellaceae</taxon>
        <taxon>Chryseobacterium group</taxon>
        <taxon>Chryseobacterium</taxon>
    </lineage>
</organism>
<reference evidence="4" key="1">
    <citation type="submission" date="2016-11" db="EMBL/GenBank/DDBJ databases">
        <authorList>
            <person name="Varghese N."/>
            <person name="Submissions S."/>
        </authorList>
    </citation>
    <scope>NUCLEOTIDE SEQUENCE [LARGE SCALE GENOMIC DNA]</scope>
    <source>
        <strain evidence="4">DSM 26898</strain>
    </source>
</reference>
<dbReference type="GeneID" id="39505309"/>
<keyword evidence="1" id="KW-1133">Transmembrane helix</keyword>
<keyword evidence="1" id="KW-0472">Membrane</keyword>